<sequence length="122" mass="14075">MALQTESKAELKKHRGIPEALFLEDVDDFMKKNGSDTAESVLKDLDEQHQKYKFMELNLMSRKKRLQTQVPDLNSSLEMVTLLTSKRIVPSHFRADSCYLIRCIALQKYHQQKKSCCGLGPM</sequence>
<dbReference type="PANTHER" id="PTHR12409">
    <property type="entry name" value="PREFOLDIN SUBUNIT 3"/>
    <property type="match status" value="1"/>
</dbReference>
<dbReference type="GO" id="GO:0005737">
    <property type="term" value="C:cytoplasm"/>
    <property type="evidence" value="ECO:0007669"/>
    <property type="project" value="TreeGrafter"/>
</dbReference>
<evidence type="ECO:0000256" key="1">
    <source>
        <dbReference type="ARBA" id="ARBA00010048"/>
    </source>
</evidence>
<name>A0A9X0DC71_9CNID</name>
<dbReference type="GO" id="GO:0007021">
    <property type="term" value="P:tubulin complex assembly"/>
    <property type="evidence" value="ECO:0007669"/>
    <property type="project" value="TreeGrafter"/>
</dbReference>
<dbReference type="OrthoDB" id="6375174at2759"/>
<organism evidence="3 4">
    <name type="scientific">Desmophyllum pertusum</name>
    <dbReference type="NCBI Taxonomy" id="174260"/>
    <lineage>
        <taxon>Eukaryota</taxon>
        <taxon>Metazoa</taxon>
        <taxon>Cnidaria</taxon>
        <taxon>Anthozoa</taxon>
        <taxon>Hexacorallia</taxon>
        <taxon>Scleractinia</taxon>
        <taxon>Caryophylliina</taxon>
        <taxon>Caryophylliidae</taxon>
        <taxon>Desmophyllum</taxon>
    </lineage>
</organism>
<evidence type="ECO:0000313" key="4">
    <source>
        <dbReference type="Proteomes" id="UP001163046"/>
    </source>
</evidence>
<dbReference type="GO" id="GO:0016272">
    <property type="term" value="C:prefoldin complex"/>
    <property type="evidence" value="ECO:0007669"/>
    <property type="project" value="InterPro"/>
</dbReference>
<comment type="similarity">
    <text evidence="1">Belongs to the prefoldin subunit alpha family.</text>
</comment>
<gene>
    <name evidence="3" type="primary">VBP1</name>
    <name evidence="3" type="ORF">OS493_000088</name>
</gene>
<dbReference type="AlphaFoldDB" id="A0A9X0DC71"/>
<dbReference type="InterPro" id="IPR016655">
    <property type="entry name" value="PFD3"/>
</dbReference>
<evidence type="ECO:0000313" key="3">
    <source>
        <dbReference type="EMBL" id="KAJ7394286.1"/>
    </source>
</evidence>
<dbReference type="PANTHER" id="PTHR12409:SF0">
    <property type="entry name" value="PREFOLDIN SUBUNIT 3"/>
    <property type="match status" value="1"/>
</dbReference>
<dbReference type="GO" id="GO:0006457">
    <property type="term" value="P:protein folding"/>
    <property type="evidence" value="ECO:0007669"/>
    <property type="project" value="InterPro"/>
</dbReference>
<dbReference type="GO" id="GO:0015631">
    <property type="term" value="F:tubulin binding"/>
    <property type="evidence" value="ECO:0007669"/>
    <property type="project" value="TreeGrafter"/>
</dbReference>
<dbReference type="Proteomes" id="UP001163046">
    <property type="component" value="Unassembled WGS sequence"/>
</dbReference>
<reference evidence="3" key="1">
    <citation type="submission" date="2023-01" db="EMBL/GenBank/DDBJ databases">
        <title>Genome assembly of the deep-sea coral Lophelia pertusa.</title>
        <authorList>
            <person name="Herrera S."/>
            <person name="Cordes E."/>
        </authorList>
    </citation>
    <scope>NUCLEOTIDE SEQUENCE</scope>
    <source>
        <strain evidence="3">USNM1676648</strain>
        <tissue evidence="3">Polyp</tissue>
    </source>
</reference>
<accession>A0A9X0DC71</accession>
<dbReference type="EMBL" id="MU825396">
    <property type="protein sequence ID" value="KAJ7394286.1"/>
    <property type="molecule type" value="Genomic_DNA"/>
</dbReference>
<evidence type="ECO:0000256" key="2">
    <source>
        <dbReference type="ARBA" id="ARBA00023186"/>
    </source>
</evidence>
<protein>
    <submittedName>
        <fullName evidence="3">Prefoldin subunit 3</fullName>
    </submittedName>
</protein>
<proteinExistence type="inferred from homology"/>
<keyword evidence="4" id="KW-1185">Reference proteome</keyword>
<comment type="caution">
    <text evidence="3">The sequence shown here is derived from an EMBL/GenBank/DDBJ whole genome shotgun (WGS) entry which is preliminary data.</text>
</comment>
<keyword evidence="2" id="KW-0143">Chaperone</keyword>
<dbReference type="GO" id="GO:0007017">
    <property type="term" value="P:microtubule-based process"/>
    <property type="evidence" value="ECO:0007669"/>
    <property type="project" value="TreeGrafter"/>
</dbReference>